<organism evidence="3 4">
    <name type="scientific">Eucalyptus globulus</name>
    <name type="common">Tasmanian blue gum</name>
    <dbReference type="NCBI Taxonomy" id="34317"/>
    <lineage>
        <taxon>Eukaryota</taxon>
        <taxon>Viridiplantae</taxon>
        <taxon>Streptophyta</taxon>
        <taxon>Embryophyta</taxon>
        <taxon>Tracheophyta</taxon>
        <taxon>Spermatophyta</taxon>
        <taxon>Magnoliopsida</taxon>
        <taxon>eudicotyledons</taxon>
        <taxon>Gunneridae</taxon>
        <taxon>Pentapetalae</taxon>
        <taxon>rosids</taxon>
        <taxon>malvids</taxon>
        <taxon>Myrtales</taxon>
        <taxon>Myrtaceae</taxon>
        <taxon>Myrtoideae</taxon>
        <taxon>Eucalypteae</taxon>
        <taxon>Eucalyptus</taxon>
    </lineage>
</organism>
<evidence type="ECO:0000313" key="4">
    <source>
        <dbReference type="Proteomes" id="UP001634007"/>
    </source>
</evidence>
<dbReference type="PANTHER" id="PTHR31807">
    <property type="entry name" value="AUGMIN FAMILY MEMBER"/>
    <property type="match status" value="1"/>
</dbReference>
<gene>
    <name evidence="3" type="ORF">ACJRO7_006077</name>
</gene>
<sequence>MDPNNTSRRHSRRLPPLMVQPPPPHLVRSRSGAPTAMLLPEARTPSQRVTVARSKSTSKPRPKSSGHDGDGDEDNNNGNVSSATLKRRQQSNPSGLVVPRTTQSAPPSPSAWALSPGRSLSRAGSLAMEVSSGFNAPKACTKKPESKTNGGGGNGGAVSKVLKYFKPKRKVSPVQEEEIHKLRILHSSLLQWRFANARAQAAADNTKRNAEEKLLLVWIRIAKMRWSVMEKIIEMQRARHLRRLYEIMSPQVHMLQEYSAKLERKHVEGLGRLSRKLVALSNLLPLESAKADDMMSIARAMNMAMEAMDNMNATNLDLFLQAEEMCYLMTELISTLDRERHCLLELDKLVPIFVALLAGEGSLRAHIIQAKESAILHISPTIVTRRKLGKCPPMGYAEIKLCSV</sequence>
<dbReference type="AlphaFoldDB" id="A0ABD3IJB4"/>
<accession>A0ABD3IJB4</accession>
<evidence type="ECO:0008006" key="5">
    <source>
        <dbReference type="Google" id="ProtNLM"/>
    </source>
</evidence>
<comment type="caution">
    <text evidence="3">The sequence shown here is derived from an EMBL/GenBank/DDBJ whole genome shotgun (WGS) entry which is preliminary data.</text>
</comment>
<dbReference type="InterPro" id="IPR007573">
    <property type="entry name" value="QWRF"/>
</dbReference>
<feature type="region of interest" description="Disordered" evidence="2">
    <location>
        <begin position="1"/>
        <end position="117"/>
    </location>
</feature>
<name>A0ABD3IJB4_EUCGL</name>
<dbReference type="EMBL" id="JBJKBG010000011">
    <property type="protein sequence ID" value="KAL3714074.1"/>
    <property type="molecule type" value="Genomic_DNA"/>
</dbReference>
<dbReference type="PANTHER" id="PTHR31807:SF27">
    <property type="entry name" value="QWRF MOTIF-CONTAINING PROTEIN 7"/>
    <property type="match status" value="1"/>
</dbReference>
<keyword evidence="4" id="KW-1185">Reference proteome</keyword>
<feature type="region of interest" description="Disordered" evidence="2">
    <location>
        <begin position="134"/>
        <end position="156"/>
    </location>
</feature>
<dbReference type="Pfam" id="PF04484">
    <property type="entry name" value="QWRF"/>
    <property type="match status" value="1"/>
</dbReference>
<reference evidence="3 4" key="1">
    <citation type="submission" date="2024-11" db="EMBL/GenBank/DDBJ databases">
        <title>Chromosome-level genome assembly of Eucalyptus globulus Labill. provides insights into its genome evolution.</title>
        <authorList>
            <person name="Li X."/>
        </authorList>
    </citation>
    <scope>NUCLEOTIDE SEQUENCE [LARGE SCALE GENOMIC DNA]</scope>
    <source>
        <strain evidence="3">CL2024</strain>
        <tissue evidence="3">Fresh tender leaves</tissue>
    </source>
</reference>
<evidence type="ECO:0000256" key="2">
    <source>
        <dbReference type="SAM" id="MobiDB-lite"/>
    </source>
</evidence>
<evidence type="ECO:0000256" key="1">
    <source>
        <dbReference type="ARBA" id="ARBA00010016"/>
    </source>
</evidence>
<evidence type="ECO:0000313" key="3">
    <source>
        <dbReference type="EMBL" id="KAL3714074.1"/>
    </source>
</evidence>
<dbReference type="Proteomes" id="UP001634007">
    <property type="component" value="Unassembled WGS sequence"/>
</dbReference>
<proteinExistence type="inferred from homology"/>
<comment type="similarity">
    <text evidence="1">Belongs to the QWRF family.</text>
</comment>
<protein>
    <recommendedName>
        <fullName evidence="5">QWRF motif-containing protein 7</fullName>
    </recommendedName>
</protein>